<accession>A0A023HHN8</accession>
<evidence type="ECO:0000313" key="2">
    <source>
        <dbReference type="EMBL" id="AGL12007.1"/>
    </source>
</evidence>
<protein>
    <submittedName>
        <fullName evidence="2">RoaA</fullName>
    </submittedName>
</protein>
<gene>
    <name evidence="2" type="primary">roaA</name>
</gene>
<dbReference type="InterPro" id="IPR013597">
    <property type="entry name" value="Mat_intron_G2"/>
</dbReference>
<dbReference type="EMBL" id="KC684276">
    <property type="protein sequence ID" value="AGL12007.1"/>
    <property type="molecule type" value="Genomic_DNA"/>
</dbReference>
<dbReference type="GeneID" id="19522596"/>
<sequence>MLTTIIYFDELLVFSCHFPQLTFLKKFLKKFLERRGLMVVSKTFYTKNENYSFDFLSWNFSLINNKNFVISFLSRSIIKNQKLMLKKIVKNALTSTPLKLVLSLNLCIENFVSSYKYLDSIYDLYYELDVYLYKSLWKWAKKRHPRRSHTWIYSKYWKFIFGKWNFISFNKTLGTLCLLRLHFSFQKERLFCLPALLNIFYFSTKNKLTSFWVKQLNMNLKGIYLLLWKKQKGICFLCRQPFMSTKSQEFKIVKSLVFSFNQQNPNFTFVLLHQYCFMLFYYLKIY</sequence>
<keyword evidence="2" id="KW-0150">Chloroplast</keyword>
<dbReference type="RefSeq" id="YP_009032741.1">
    <property type="nucleotide sequence ID" value="NC_024154.1"/>
</dbReference>
<reference evidence="2" key="1">
    <citation type="journal article" date="2014" name="Phycologia">
        <title>Characterization of Euglenaformis gen. nov. and the chloroplast genome of Euglenaformis [Euglena] proxima (Euglenophyta).</title>
        <authorList>
            <person name="Bennett M.S."/>
            <person name="Wiegert K.E."/>
            <person name="Triemer R.E."/>
        </authorList>
    </citation>
    <scope>NUCLEOTIDE SEQUENCE</scope>
    <source>
        <strain evidence="2">SAG 1224-11a</strain>
    </source>
</reference>
<dbReference type="Pfam" id="PF08388">
    <property type="entry name" value="GIIM"/>
    <property type="match status" value="1"/>
</dbReference>
<name>A0A023HHN8_9EUGL</name>
<evidence type="ECO:0000259" key="1">
    <source>
        <dbReference type="Pfam" id="PF08388"/>
    </source>
</evidence>
<organism evidence="2">
    <name type="scientific">Euglenaformis proxima</name>
    <dbReference type="NCBI Taxonomy" id="299110"/>
    <lineage>
        <taxon>Eukaryota</taxon>
        <taxon>Discoba</taxon>
        <taxon>Euglenozoa</taxon>
        <taxon>Euglenida</taxon>
        <taxon>Spirocuta</taxon>
        <taxon>Euglenophyceae</taxon>
        <taxon>Euglenales</taxon>
        <taxon>Euglenaceae</taxon>
        <taxon>Euglenaformis</taxon>
    </lineage>
</organism>
<geneLocation type="chloroplast" evidence="2"/>
<dbReference type="AlphaFoldDB" id="A0A023HHN8"/>
<proteinExistence type="predicted"/>
<keyword evidence="2" id="KW-0934">Plastid</keyword>
<feature type="domain" description="Group II intron maturase-specific" evidence="1">
    <location>
        <begin position="84"/>
        <end position="157"/>
    </location>
</feature>